<keyword evidence="2" id="KW-1185">Reference proteome</keyword>
<evidence type="ECO:0000313" key="1">
    <source>
        <dbReference type="EMBL" id="GAA4005405.1"/>
    </source>
</evidence>
<sequence>MLTGMLLVTAAATMQVDAGAQRKAFIACLRTSVEQAQKDKKTPADFDGIARASCASQVTAFRSALVSIDVRNGRPRKPAESDADQQIADYVATYAERVTADGG</sequence>
<evidence type="ECO:0000313" key="2">
    <source>
        <dbReference type="Proteomes" id="UP001501310"/>
    </source>
</evidence>
<reference evidence="2" key="1">
    <citation type="journal article" date="2019" name="Int. J. Syst. Evol. Microbiol.">
        <title>The Global Catalogue of Microorganisms (GCM) 10K type strain sequencing project: providing services to taxonomists for standard genome sequencing and annotation.</title>
        <authorList>
            <consortium name="The Broad Institute Genomics Platform"/>
            <consortium name="The Broad Institute Genome Sequencing Center for Infectious Disease"/>
            <person name="Wu L."/>
            <person name="Ma J."/>
        </authorList>
    </citation>
    <scope>NUCLEOTIDE SEQUENCE [LARGE SCALE GENOMIC DNA]</scope>
    <source>
        <strain evidence="2">JCM 16603</strain>
    </source>
</reference>
<dbReference type="EMBL" id="BAAAZD010000002">
    <property type="protein sequence ID" value="GAA4005405.1"/>
    <property type="molecule type" value="Genomic_DNA"/>
</dbReference>
<comment type="caution">
    <text evidence="1">The sequence shown here is derived from an EMBL/GenBank/DDBJ whole genome shotgun (WGS) entry which is preliminary data.</text>
</comment>
<proteinExistence type="predicted"/>
<name>A0ABP7S250_9SPHN</name>
<organism evidence="1 2">
    <name type="scientific">Sphingomonas humi</name>
    <dbReference type="NCBI Taxonomy" id="335630"/>
    <lineage>
        <taxon>Bacteria</taxon>
        <taxon>Pseudomonadati</taxon>
        <taxon>Pseudomonadota</taxon>
        <taxon>Alphaproteobacteria</taxon>
        <taxon>Sphingomonadales</taxon>
        <taxon>Sphingomonadaceae</taxon>
        <taxon>Sphingomonas</taxon>
    </lineage>
</organism>
<protein>
    <submittedName>
        <fullName evidence="1">Uncharacterized protein</fullName>
    </submittedName>
</protein>
<dbReference type="RefSeq" id="WP_344709842.1">
    <property type="nucleotide sequence ID" value="NZ_BAAAZD010000002.1"/>
</dbReference>
<gene>
    <name evidence="1" type="ORF">GCM10022211_17120</name>
</gene>
<accession>A0ABP7S250</accession>
<dbReference type="Proteomes" id="UP001501310">
    <property type="component" value="Unassembled WGS sequence"/>
</dbReference>